<dbReference type="InterPro" id="IPR005532">
    <property type="entry name" value="SUMF_dom"/>
</dbReference>
<keyword evidence="1" id="KW-0732">Signal</keyword>
<evidence type="ECO:0000256" key="1">
    <source>
        <dbReference type="SAM" id="SignalP"/>
    </source>
</evidence>
<dbReference type="PANTHER" id="PTHR23150:SF19">
    <property type="entry name" value="FORMYLGLYCINE-GENERATING ENZYME"/>
    <property type="match status" value="1"/>
</dbReference>
<dbReference type="InterPro" id="IPR042095">
    <property type="entry name" value="SUMF_sf"/>
</dbReference>
<dbReference type="Pfam" id="PF03781">
    <property type="entry name" value="FGE-sulfatase"/>
    <property type="match status" value="1"/>
</dbReference>
<evidence type="ECO:0000313" key="4">
    <source>
        <dbReference type="Proteomes" id="UP000501991"/>
    </source>
</evidence>
<dbReference type="KEGG" id="azq:G3580_07250"/>
<dbReference type="InterPro" id="IPR051043">
    <property type="entry name" value="Sulfatase_Mod_Factor_Kinase"/>
</dbReference>
<feature type="signal peptide" evidence="1">
    <location>
        <begin position="1"/>
        <end position="33"/>
    </location>
</feature>
<dbReference type="Gene3D" id="3.90.1580.10">
    <property type="entry name" value="paralog of FGE (formylglycine-generating enzyme)"/>
    <property type="match status" value="1"/>
</dbReference>
<feature type="chain" id="PRO_5025531083" evidence="1">
    <location>
        <begin position="34"/>
        <end position="342"/>
    </location>
</feature>
<dbReference type="GO" id="GO:0120147">
    <property type="term" value="F:formylglycine-generating oxidase activity"/>
    <property type="evidence" value="ECO:0007669"/>
    <property type="project" value="TreeGrafter"/>
</dbReference>
<proteinExistence type="predicted"/>
<evidence type="ECO:0000259" key="2">
    <source>
        <dbReference type="Pfam" id="PF03781"/>
    </source>
</evidence>
<dbReference type="SUPFAM" id="SSF56436">
    <property type="entry name" value="C-type lectin-like"/>
    <property type="match status" value="1"/>
</dbReference>
<dbReference type="PANTHER" id="PTHR23150">
    <property type="entry name" value="SULFATASE MODIFYING FACTOR 1, 2"/>
    <property type="match status" value="1"/>
</dbReference>
<keyword evidence="4" id="KW-1185">Reference proteome</keyword>
<organism evidence="3 4">
    <name type="scientific">Nitrogeniibacter mangrovi</name>
    <dbReference type="NCBI Taxonomy" id="2016596"/>
    <lineage>
        <taxon>Bacteria</taxon>
        <taxon>Pseudomonadati</taxon>
        <taxon>Pseudomonadota</taxon>
        <taxon>Betaproteobacteria</taxon>
        <taxon>Rhodocyclales</taxon>
        <taxon>Zoogloeaceae</taxon>
        <taxon>Nitrogeniibacter</taxon>
    </lineage>
</organism>
<dbReference type="Proteomes" id="UP000501991">
    <property type="component" value="Chromosome"/>
</dbReference>
<feature type="domain" description="Sulfatase-modifying factor enzyme-like" evidence="2">
    <location>
        <begin position="95"/>
        <end position="288"/>
    </location>
</feature>
<gene>
    <name evidence="3" type="ORF">G3580_07250</name>
</gene>
<name>A0A6C1B398_9RHOO</name>
<accession>A0A6C1B398</accession>
<sequence>MSSSEPTRPTHLFRKSVFAGLLAALLSACSTGAPESLTPEQQARVDVLVAKTLKHMSHIPAGGFWLGDPGPLMTDELKESGAVVGPDAKLGDNPPFTLGTDNKPPRWVTLDAFSMAQYKVTYGDFDVFVEANGLPAHPPKGDETWQLIWQDARQSDDIPAGVTWQQAKDYCLWMGKVTGLPFDLPTEAQWEYAASAGRKTYHEPYPTDTGLIEEGRNYPTHEQKRKLIGKGILYPVGKFAPSKLGLYDLIGDGFDWVNDWYAPDAYQAMTETHNPKGPQSGIEKVYRGFPMNEGIHFGGFPHVDRYHENPKILLWGSEKNRAPFSRQSFRCAVNQPDPTQLR</sequence>
<reference evidence="3 4" key="1">
    <citation type="submission" date="2020-02" db="EMBL/GenBank/DDBJ databases">
        <title>Nitrogenibacter mangrovi gen. nov., sp. nov. isolated from mangrove sediment, a denitrifying betaproteobacterium.</title>
        <authorList>
            <person name="Liao H."/>
            <person name="Tian Y."/>
        </authorList>
    </citation>
    <scope>NUCLEOTIDE SEQUENCE [LARGE SCALE GENOMIC DNA]</scope>
    <source>
        <strain evidence="3 4">M9-3-2</strain>
    </source>
</reference>
<dbReference type="AlphaFoldDB" id="A0A6C1B398"/>
<dbReference type="EMBL" id="CP048836">
    <property type="protein sequence ID" value="QID17459.1"/>
    <property type="molecule type" value="Genomic_DNA"/>
</dbReference>
<protein>
    <submittedName>
        <fullName evidence="3">Formylglycine-generating enzyme family protein</fullName>
    </submittedName>
</protein>
<dbReference type="InterPro" id="IPR016187">
    <property type="entry name" value="CTDL_fold"/>
</dbReference>
<evidence type="ECO:0000313" key="3">
    <source>
        <dbReference type="EMBL" id="QID17459.1"/>
    </source>
</evidence>